<evidence type="ECO:0000313" key="3">
    <source>
        <dbReference type="Proteomes" id="UP001234178"/>
    </source>
</evidence>
<sequence length="190" mass="21232">MLKERASLLKTSQVRLKSVRDGLVARLCSRPSLLKVVLGLRTTPSQDFGVNLNCVCLDFGFSSRIPLMAKCVFVLPTPPSAYSPPPSSPTPTFCLDSISVDLTSSYSLGFLRYVPLPSPIEFKLFPKENVNHDTKHFEGLYSFLPCYIPTLAGFRIYMISSLFISLSFPSSFSLYFYLAISSTFRTEQLD</sequence>
<name>A0ABR0A8X9_9CRUS</name>
<evidence type="ECO:0000256" key="1">
    <source>
        <dbReference type="SAM" id="Phobius"/>
    </source>
</evidence>
<feature type="transmembrane region" description="Helical" evidence="1">
    <location>
        <begin position="156"/>
        <end position="180"/>
    </location>
</feature>
<keyword evidence="1" id="KW-0812">Transmembrane</keyword>
<keyword evidence="1" id="KW-1133">Transmembrane helix</keyword>
<reference evidence="2 3" key="1">
    <citation type="journal article" date="2023" name="Nucleic Acids Res.">
        <title>The hologenome of Daphnia magna reveals possible DNA methylation and microbiome-mediated evolution of the host genome.</title>
        <authorList>
            <person name="Chaturvedi A."/>
            <person name="Li X."/>
            <person name="Dhandapani V."/>
            <person name="Marshall H."/>
            <person name="Kissane S."/>
            <person name="Cuenca-Cambronero M."/>
            <person name="Asole G."/>
            <person name="Calvet F."/>
            <person name="Ruiz-Romero M."/>
            <person name="Marangio P."/>
            <person name="Guigo R."/>
            <person name="Rago D."/>
            <person name="Mirbahai L."/>
            <person name="Eastwood N."/>
            <person name="Colbourne J.K."/>
            <person name="Zhou J."/>
            <person name="Mallon E."/>
            <person name="Orsini L."/>
        </authorList>
    </citation>
    <scope>NUCLEOTIDE SEQUENCE [LARGE SCALE GENOMIC DNA]</scope>
    <source>
        <strain evidence="2">LRV0_1</strain>
    </source>
</reference>
<comment type="caution">
    <text evidence="2">The sequence shown here is derived from an EMBL/GenBank/DDBJ whole genome shotgun (WGS) entry which is preliminary data.</text>
</comment>
<dbReference type="EMBL" id="JAOYFB010000036">
    <property type="protein sequence ID" value="KAK4021605.1"/>
    <property type="molecule type" value="Genomic_DNA"/>
</dbReference>
<proteinExistence type="predicted"/>
<keyword evidence="3" id="KW-1185">Reference proteome</keyword>
<evidence type="ECO:0000313" key="2">
    <source>
        <dbReference type="EMBL" id="KAK4021605.1"/>
    </source>
</evidence>
<dbReference type="Proteomes" id="UP001234178">
    <property type="component" value="Unassembled WGS sequence"/>
</dbReference>
<protein>
    <submittedName>
        <fullName evidence="2">Uncharacterized protein</fullName>
    </submittedName>
</protein>
<keyword evidence="1" id="KW-0472">Membrane</keyword>
<organism evidence="2 3">
    <name type="scientific">Daphnia magna</name>
    <dbReference type="NCBI Taxonomy" id="35525"/>
    <lineage>
        <taxon>Eukaryota</taxon>
        <taxon>Metazoa</taxon>
        <taxon>Ecdysozoa</taxon>
        <taxon>Arthropoda</taxon>
        <taxon>Crustacea</taxon>
        <taxon>Branchiopoda</taxon>
        <taxon>Diplostraca</taxon>
        <taxon>Cladocera</taxon>
        <taxon>Anomopoda</taxon>
        <taxon>Daphniidae</taxon>
        <taxon>Daphnia</taxon>
    </lineage>
</organism>
<accession>A0ABR0A8X9</accession>
<gene>
    <name evidence="2" type="ORF">OUZ56_003516</name>
</gene>